<evidence type="ECO:0000313" key="6">
    <source>
        <dbReference type="EMBL" id="KAF7996901.1"/>
    </source>
</evidence>
<evidence type="ECO:0000259" key="4">
    <source>
        <dbReference type="Pfam" id="PF00675"/>
    </source>
</evidence>
<evidence type="ECO:0008006" key="8">
    <source>
        <dbReference type="Google" id="ProtNLM"/>
    </source>
</evidence>
<comment type="caution">
    <text evidence="6">The sequence shown here is derived from an EMBL/GenBank/DDBJ whole genome shotgun (WGS) entry which is preliminary data.</text>
</comment>
<reference evidence="6 7" key="1">
    <citation type="submission" date="2020-08" db="EMBL/GenBank/DDBJ databases">
        <title>Aphidius gifuensis genome sequencing and assembly.</title>
        <authorList>
            <person name="Du Z."/>
        </authorList>
    </citation>
    <scope>NUCLEOTIDE SEQUENCE [LARGE SCALE GENOMIC DNA]</scope>
    <source>
        <strain evidence="6">YNYX2018</strain>
        <tissue evidence="6">Adults</tissue>
    </source>
</reference>
<dbReference type="FunFam" id="3.30.830.10:FF:000021">
    <property type="entry name" value="Cytochrome b-c1 complex subunit 2"/>
    <property type="match status" value="1"/>
</dbReference>
<dbReference type="InterPro" id="IPR007863">
    <property type="entry name" value="Peptidase_M16_C"/>
</dbReference>
<organism evidence="6 7">
    <name type="scientific">Aphidius gifuensis</name>
    <name type="common">Parasitoid wasp</name>
    <dbReference type="NCBI Taxonomy" id="684658"/>
    <lineage>
        <taxon>Eukaryota</taxon>
        <taxon>Metazoa</taxon>
        <taxon>Ecdysozoa</taxon>
        <taxon>Arthropoda</taxon>
        <taxon>Hexapoda</taxon>
        <taxon>Insecta</taxon>
        <taxon>Pterygota</taxon>
        <taxon>Neoptera</taxon>
        <taxon>Endopterygota</taxon>
        <taxon>Hymenoptera</taxon>
        <taxon>Apocrita</taxon>
        <taxon>Ichneumonoidea</taxon>
        <taxon>Braconidae</taxon>
        <taxon>Aphidiinae</taxon>
        <taxon>Aphidius</taxon>
    </lineage>
</organism>
<feature type="domain" description="Peptidase M16 C-terminal" evidence="5">
    <location>
        <begin position="195"/>
        <end position="349"/>
    </location>
</feature>
<evidence type="ECO:0000256" key="1">
    <source>
        <dbReference type="ARBA" id="ARBA00004173"/>
    </source>
</evidence>
<dbReference type="InterPro" id="IPR050361">
    <property type="entry name" value="MPP/UQCRC_Complex"/>
</dbReference>
<dbReference type="OrthoDB" id="6369905at2759"/>
<keyword evidence="7" id="KW-1185">Reference proteome</keyword>
<dbReference type="Pfam" id="PF00675">
    <property type="entry name" value="Peptidase_M16"/>
    <property type="match status" value="1"/>
</dbReference>
<dbReference type="Gene3D" id="3.30.830.10">
    <property type="entry name" value="Metalloenzyme, LuxS/M16 peptidase-like"/>
    <property type="match status" value="2"/>
</dbReference>
<proteinExistence type="predicted"/>
<evidence type="ECO:0000256" key="2">
    <source>
        <dbReference type="ARBA" id="ARBA00022946"/>
    </source>
</evidence>
<comment type="subcellular location">
    <subcellularLocation>
        <location evidence="1">Mitochondrion</location>
    </subcellularLocation>
</comment>
<gene>
    <name evidence="6" type="ORF">HCN44_002547</name>
</gene>
<evidence type="ECO:0000259" key="5">
    <source>
        <dbReference type="Pfam" id="PF05193"/>
    </source>
</evidence>
<evidence type="ECO:0000256" key="3">
    <source>
        <dbReference type="ARBA" id="ARBA00023128"/>
    </source>
</evidence>
<accession>A0A834Y5K0</accession>
<evidence type="ECO:0000313" key="7">
    <source>
        <dbReference type="Proteomes" id="UP000639338"/>
    </source>
</evidence>
<dbReference type="FunFam" id="3.30.830.10:FF:000039">
    <property type="entry name" value="Ubiquinol-cytochrome c reductase core subunit 2"/>
    <property type="match status" value="1"/>
</dbReference>
<dbReference type="AlphaFoldDB" id="A0A834Y5K0"/>
<dbReference type="InterPro" id="IPR011249">
    <property type="entry name" value="Metalloenz_LuxS/M16"/>
</dbReference>
<dbReference type="GO" id="GO:0046872">
    <property type="term" value="F:metal ion binding"/>
    <property type="evidence" value="ECO:0007669"/>
    <property type="project" value="InterPro"/>
</dbReference>
<feature type="domain" description="Peptidase M16 N-terminal" evidence="4">
    <location>
        <begin position="50"/>
        <end position="189"/>
    </location>
</feature>
<dbReference type="GO" id="GO:0016020">
    <property type="term" value="C:membrane"/>
    <property type="evidence" value="ECO:0007669"/>
    <property type="project" value="UniProtKB-ARBA"/>
</dbReference>
<dbReference type="Proteomes" id="UP000639338">
    <property type="component" value="Unassembled WGS sequence"/>
</dbReference>
<dbReference type="InterPro" id="IPR011765">
    <property type="entry name" value="Pept_M16_N"/>
</dbReference>
<protein>
    <recommendedName>
        <fullName evidence="8">Cytochrome b-c1 complex subunit 2, mitochondrial</fullName>
    </recommendedName>
</protein>
<dbReference type="SUPFAM" id="SSF63411">
    <property type="entry name" value="LuxS/MPP-like metallohydrolase"/>
    <property type="match status" value="2"/>
</dbReference>
<dbReference type="PANTHER" id="PTHR11851:SF226">
    <property type="entry name" value="CYTOCHROME B-C1 COMPLEX SUBUNIT 2, MITOCHONDRIAL"/>
    <property type="match status" value="1"/>
</dbReference>
<dbReference type="PANTHER" id="PTHR11851">
    <property type="entry name" value="METALLOPROTEASE"/>
    <property type="match status" value="1"/>
</dbReference>
<sequence>MACSAVRSPFLRNSTVRHYAAAAKACQSSPPSISLDTQVLSNKVTIAALDNNSPVTQVSIVFKAGSRNETYDTQGLTHLLRLSAGLTTKRATSFGIIRNIQQLGGNLYATTDRETVSYTLQVTRDNLEQALSLLEDVAIHPTFKPWELADLTPRLRYELSTLPETVKVIELLHKAAYRSGLGYSLYTPKRQIERISSETLQHFVNSFYTGGKCAVVGTGISKSELSSFAQNLELTSNSCETMPSKYYGGEIRKERNSQIATIALAVESTGFEKDNDALAFAILQQAAGAGPHVKWGGSTAPLQRSISSAAGSDPFAISAFNASYTDTGLFGFVLSAPANIAGSLTKAAYKWMSSPNITDVDITRGKTELKASILYAGDSNAGQLENITQQALFKGRITSNAALAAEVDKISAADVKKAASKLNGKVSMASIGNLSTVPHIDQLNC</sequence>
<dbReference type="EMBL" id="JACMRX010000001">
    <property type="protein sequence ID" value="KAF7996901.1"/>
    <property type="molecule type" value="Genomic_DNA"/>
</dbReference>
<dbReference type="Pfam" id="PF05193">
    <property type="entry name" value="Peptidase_M16_C"/>
    <property type="match status" value="1"/>
</dbReference>
<dbReference type="GO" id="GO:0005739">
    <property type="term" value="C:mitochondrion"/>
    <property type="evidence" value="ECO:0007669"/>
    <property type="project" value="UniProtKB-SubCell"/>
</dbReference>
<keyword evidence="3" id="KW-0496">Mitochondrion</keyword>
<name>A0A834Y5K0_APHGI</name>
<keyword evidence="2" id="KW-0809">Transit peptide</keyword>